<feature type="compositionally biased region" description="Low complexity" evidence="5">
    <location>
        <begin position="633"/>
        <end position="645"/>
    </location>
</feature>
<feature type="compositionally biased region" description="Low complexity" evidence="5">
    <location>
        <begin position="1150"/>
        <end position="1161"/>
    </location>
</feature>
<feature type="compositionally biased region" description="Low complexity" evidence="5">
    <location>
        <begin position="1025"/>
        <end position="1038"/>
    </location>
</feature>
<feature type="compositionally biased region" description="Basic and acidic residues" evidence="5">
    <location>
        <begin position="921"/>
        <end position="936"/>
    </location>
</feature>
<feature type="compositionally biased region" description="Gly residues" evidence="5">
    <location>
        <begin position="452"/>
        <end position="464"/>
    </location>
</feature>
<comment type="subcellular location">
    <subcellularLocation>
        <location evidence="1">Endomembrane system</location>
    </subcellularLocation>
</comment>
<gene>
    <name evidence="7" type="ORF">RHOBADRAFT_53204</name>
</gene>
<feature type="compositionally biased region" description="Polar residues" evidence="5">
    <location>
        <begin position="1112"/>
        <end position="1131"/>
    </location>
</feature>
<feature type="compositionally biased region" description="Low complexity" evidence="5">
    <location>
        <begin position="1007"/>
        <end position="1018"/>
    </location>
</feature>
<dbReference type="OMA" id="SYANFAP"/>
<feature type="compositionally biased region" description="Acidic residues" evidence="5">
    <location>
        <begin position="789"/>
        <end position="798"/>
    </location>
</feature>
<feature type="compositionally biased region" description="Pro residues" evidence="5">
    <location>
        <begin position="1039"/>
        <end position="1050"/>
    </location>
</feature>
<feature type="compositionally biased region" description="Low complexity" evidence="5">
    <location>
        <begin position="1202"/>
        <end position="1211"/>
    </location>
</feature>
<dbReference type="GeneID" id="28977173"/>
<keyword evidence="8" id="KW-1185">Reference proteome</keyword>
<feature type="compositionally biased region" description="Low complexity" evidence="5">
    <location>
        <begin position="578"/>
        <end position="605"/>
    </location>
</feature>
<dbReference type="AlphaFoldDB" id="A0A194S3M4"/>
<evidence type="ECO:0000313" key="8">
    <source>
        <dbReference type="Proteomes" id="UP000053890"/>
    </source>
</evidence>
<feature type="region of interest" description="Disordered" evidence="5">
    <location>
        <begin position="577"/>
        <end position="678"/>
    </location>
</feature>
<dbReference type="InterPro" id="IPR026859">
    <property type="entry name" value="Myosin-bd"/>
</dbReference>
<feature type="compositionally biased region" description="Low complexity" evidence="5">
    <location>
        <begin position="937"/>
        <end position="946"/>
    </location>
</feature>
<feature type="region of interest" description="Disordered" evidence="5">
    <location>
        <begin position="352"/>
        <end position="504"/>
    </location>
</feature>
<keyword evidence="4" id="KW-0472">Membrane</keyword>
<accession>A0A194S3M4</accession>
<evidence type="ECO:0000256" key="1">
    <source>
        <dbReference type="ARBA" id="ARBA00004308"/>
    </source>
</evidence>
<feature type="compositionally biased region" description="Low complexity" evidence="5">
    <location>
        <begin position="352"/>
        <end position="362"/>
    </location>
</feature>
<dbReference type="GO" id="GO:0017022">
    <property type="term" value="F:myosin binding"/>
    <property type="evidence" value="ECO:0007669"/>
    <property type="project" value="InterPro"/>
</dbReference>
<evidence type="ECO:0000256" key="3">
    <source>
        <dbReference type="ARBA" id="ARBA00022989"/>
    </source>
</evidence>
<evidence type="ECO:0000259" key="6">
    <source>
        <dbReference type="Pfam" id="PF12632"/>
    </source>
</evidence>
<organism evidence="7 8">
    <name type="scientific">Rhodotorula graminis (strain WP1)</name>
    <dbReference type="NCBI Taxonomy" id="578459"/>
    <lineage>
        <taxon>Eukaryota</taxon>
        <taxon>Fungi</taxon>
        <taxon>Dikarya</taxon>
        <taxon>Basidiomycota</taxon>
        <taxon>Pucciniomycotina</taxon>
        <taxon>Microbotryomycetes</taxon>
        <taxon>Sporidiobolales</taxon>
        <taxon>Sporidiobolaceae</taxon>
        <taxon>Rhodotorula</taxon>
    </lineage>
</organism>
<feature type="compositionally biased region" description="Low complexity" evidence="5">
    <location>
        <begin position="1051"/>
        <end position="1068"/>
    </location>
</feature>
<sequence>MAEAIHDDHSPLARFLRQSDSDDDDKPRSTAEHHGHAAHDPSPSTSRPPLPTTTSPVKRSRRQVAAVERVKYAIATSALLSAKLADALQVYPPLDALEARPKPAPRTTTTASSRARAAQKRLGKGKEKEKAQAADWGSGWETRGQGVTERGVLGSAQAALSGLVGALGRLSTRDDGGVLESVAEEEEDGAPAPTDQAPVSPQDALLATVEDFVAASQELDLRVATALTAIKELECIAHGLGLSDPLPPISRIEARGYLASPKPTSPTSAAMLSTPSRSPRIPSPLGGPSKASPPRTSDSEPSSPPPPLRALALRNALADALSSALDALSTSTSALNALLPSDSPLLTLTSASASMTPTSSQSHAPQASLSELLRHDSLARAERTEVSRWEEGSSAPSASSRPSSVHLVDGVDPFHPTESTFGGIDRRTGESGTPQRAGVGKQHRLRVSLGPHHGGNGGGSGGGSSSFEAVSPGGPSARRKRPVSMGGLESLPPVPSSERDQTGPSAATHRVLLVTLQDRFDDAHDARRGVLWRLLEALDHAESDAAWHQAEAPLDALRAVLARAAADVAQAHTREFPDGAAAADSPASASTTASGPGAGSSARAGAGSGALVDAREKRRRSGYYARPEADELYPLSASSSSAPTWGAPPTPTPAARRPAAYADYAPSSSSSAPPPPRRAALHAHALSVSAVDPALAAHAQSMLLSLRALQAKVRVVLADAAGARVGSATERERVLEVWESVGAEVRRLEGGWRDGRGALRAALGLAVEQVEVRERAEAVRDDEVAPASTEEDEAPQEVGDELNATGAVYATLDSSDTGTDDDLISSRQAMLDAALSASLLPPPDSADGLESPSKEKVFEAVAGSDARASAGAKLSRDERIRRMKEAREALALGRSSLESPVKGASGEGSGGVESQRSMVGELREVLKELNRDKGRADPPSAALPPVDVAPPPARTVPASAQTVATPPPPAQKPLSPPPPPTSAPQEATARASPLEPAHEPLPPPSPTKSIPSPTTQRILPPPPLARRLSQPPHGAAPLATPPRLPQPSPPSAASSPSAPLAQPAARYTSPPPLAPPIPTVPSTPGKQQAPRYVSPPPPSSANRARAGSSTAFSTFSPPGSTPATPGKQQTPRYVAPPPARAPPPAPLLPSPRYSASSASSSISMGIGSPTGPLSPVRVAPSSPLRATAQVTDERREREGLEQARAQGQQQQAPPPPQRVKRPSVQTV</sequence>
<evidence type="ECO:0000313" key="7">
    <source>
        <dbReference type="EMBL" id="KPV75192.1"/>
    </source>
</evidence>
<feature type="compositionally biased region" description="Basic and acidic residues" evidence="5">
    <location>
        <begin position="1191"/>
        <end position="1201"/>
    </location>
</feature>
<name>A0A194S3M4_RHOGW</name>
<feature type="compositionally biased region" description="Low complexity" evidence="5">
    <location>
        <begin position="653"/>
        <end position="671"/>
    </location>
</feature>
<dbReference type="GO" id="GO:0012505">
    <property type="term" value="C:endomembrane system"/>
    <property type="evidence" value="ECO:0007669"/>
    <property type="project" value="UniProtKB-SubCell"/>
</dbReference>
<feature type="region of interest" description="Disordered" evidence="5">
    <location>
        <begin position="258"/>
        <end position="309"/>
    </location>
</feature>
<feature type="region of interest" description="Disordered" evidence="5">
    <location>
        <begin position="94"/>
        <end position="143"/>
    </location>
</feature>
<feature type="compositionally biased region" description="Basic and acidic residues" evidence="5">
    <location>
        <begin position="372"/>
        <end position="391"/>
    </location>
</feature>
<feature type="compositionally biased region" description="Pro residues" evidence="5">
    <location>
        <begin position="965"/>
        <end position="982"/>
    </location>
</feature>
<feature type="compositionally biased region" description="Pro residues" evidence="5">
    <location>
        <begin position="1069"/>
        <end position="1081"/>
    </location>
</feature>
<feature type="compositionally biased region" description="Low complexity" evidence="5">
    <location>
        <begin position="272"/>
        <end position="301"/>
    </location>
</feature>
<feature type="region of interest" description="Disordered" evidence="5">
    <location>
        <begin position="1"/>
        <end position="65"/>
    </location>
</feature>
<feature type="compositionally biased region" description="Low complexity" evidence="5">
    <location>
        <begin position="983"/>
        <end position="995"/>
    </location>
</feature>
<keyword evidence="2" id="KW-0812">Transmembrane</keyword>
<feature type="domain" description="Myosin-binding" evidence="6">
    <location>
        <begin position="206"/>
        <end position="255"/>
    </location>
</feature>
<dbReference type="OrthoDB" id="21151at2759"/>
<dbReference type="Proteomes" id="UP000053890">
    <property type="component" value="Unassembled WGS sequence"/>
</dbReference>
<dbReference type="EMBL" id="KQ474078">
    <property type="protein sequence ID" value="KPV75192.1"/>
    <property type="molecule type" value="Genomic_DNA"/>
</dbReference>
<feature type="region of interest" description="Disordered" evidence="5">
    <location>
        <begin position="891"/>
        <end position="1227"/>
    </location>
</feature>
<feature type="compositionally biased region" description="Low complexity" evidence="5">
    <location>
        <begin position="393"/>
        <end position="404"/>
    </location>
</feature>
<keyword evidence="3" id="KW-1133">Transmembrane helix</keyword>
<feature type="compositionally biased region" description="Low complexity" evidence="5">
    <location>
        <begin position="105"/>
        <end position="116"/>
    </location>
</feature>
<dbReference type="Pfam" id="PF12632">
    <property type="entry name" value="Vezatin"/>
    <property type="match status" value="1"/>
</dbReference>
<reference evidence="7 8" key="1">
    <citation type="journal article" date="2015" name="Front. Microbiol.">
        <title>Genome sequence of the plant growth promoting endophytic yeast Rhodotorula graminis WP1.</title>
        <authorList>
            <person name="Firrincieli A."/>
            <person name="Otillar R."/>
            <person name="Salamov A."/>
            <person name="Schmutz J."/>
            <person name="Khan Z."/>
            <person name="Redman R.S."/>
            <person name="Fleck N.D."/>
            <person name="Lindquist E."/>
            <person name="Grigoriev I.V."/>
            <person name="Doty S.L."/>
        </authorList>
    </citation>
    <scope>NUCLEOTIDE SEQUENCE [LARGE SCALE GENOMIC DNA]</scope>
    <source>
        <strain evidence="7 8">WP1</strain>
    </source>
</reference>
<protein>
    <recommendedName>
        <fullName evidence="6">Myosin-binding domain-containing protein</fullName>
    </recommendedName>
</protein>
<evidence type="ECO:0000256" key="4">
    <source>
        <dbReference type="ARBA" id="ARBA00023136"/>
    </source>
</evidence>
<feature type="compositionally biased region" description="Low complexity" evidence="5">
    <location>
        <begin position="955"/>
        <end position="964"/>
    </location>
</feature>
<feature type="region of interest" description="Disordered" evidence="5">
    <location>
        <begin position="778"/>
        <end position="798"/>
    </location>
</feature>
<evidence type="ECO:0000256" key="5">
    <source>
        <dbReference type="SAM" id="MobiDB-lite"/>
    </source>
</evidence>
<dbReference type="RefSeq" id="XP_018271241.1">
    <property type="nucleotide sequence ID" value="XM_018416725.1"/>
</dbReference>
<evidence type="ECO:0000256" key="2">
    <source>
        <dbReference type="ARBA" id="ARBA00022692"/>
    </source>
</evidence>
<feature type="compositionally biased region" description="Pro residues" evidence="5">
    <location>
        <begin position="1134"/>
        <end position="1149"/>
    </location>
</feature>
<feature type="compositionally biased region" description="Basic and acidic residues" evidence="5">
    <location>
        <begin position="1"/>
        <end position="39"/>
    </location>
</feature>
<dbReference type="PRINTS" id="PR01217">
    <property type="entry name" value="PRICHEXTENSN"/>
</dbReference>
<proteinExistence type="predicted"/>
<feature type="compositionally biased region" description="Low complexity" evidence="5">
    <location>
        <begin position="1100"/>
        <end position="1111"/>
    </location>
</feature>